<evidence type="ECO:0000256" key="1">
    <source>
        <dbReference type="SAM" id="MobiDB-lite"/>
    </source>
</evidence>
<protein>
    <submittedName>
        <fullName evidence="2">Uncharacterized protein</fullName>
    </submittedName>
</protein>
<accession>A0AAU9PHE0</accession>
<organism evidence="2 3">
    <name type="scientific">Lactuca virosa</name>
    <dbReference type="NCBI Taxonomy" id="75947"/>
    <lineage>
        <taxon>Eukaryota</taxon>
        <taxon>Viridiplantae</taxon>
        <taxon>Streptophyta</taxon>
        <taxon>Embryophyta</taxon>
        <taxon>Tracheophyta</taxon>
        <taxon>Spermatophyta</taxon>
        <taxon>Magnoliopsida</taxon>
        <taxon>eudicotyledons</taxon>
        <taxon>Gunneridae</taxon>
        <taxon>Pentapetalae</taxon>
        <taxon>asterids</taxon>
        <taxon>campanulids</taxon>
        <taxon>Asterales</taxon>
        <taxon>Asteraceae</taxon>
        <taxon>Cichorioideae</taxon>
        <taxon>Cichorieae</taxon>
        <taxon>Lactucinae</taxon>
        <taxon>Lactuca</taxon>
    </lineage>
</organism>
<dbReference type="AlphaFoldDB" id="A0AAU9PHE0"/>
<dbReference type="Proteomes" id="UP001157418">
    <property type="component" value="Unassembled WGS sequence"/>
</dbReference>
<comment type="caution">
    <text evidence="2">The sequence shown here is derived from an EMBL/GenBank/DDBJ whole genome shotgun (WGS) entry which is preliminary data.</text>
</comment>
<reference evidence="2 3" key="1">
    <citation type="submission" date="2022-01" db="EMBL/GenBank/DDBJ databases">
        <authorList>
            <person name="Xiong W."/>
            <person name="Schranz E."/>
        </authorList>
    </citation>
    <scope>NUCLEOTIDE SEQUENCE [LARGE SCALE GENOMIC DNA]</scope>
</reference>
<proteinExistence type="predicted"/>
<feature type="region of interest" description="Disordered" evidence="1">
    <location>
        <begin position="47"/>
        <end position="149"/>
    </location>
</feature>
<feature type="compositionally biased region" description="Polar residues" evidence="1">
    <location>
        <begin position="115"/>
        <end position="129"/>
    </location>
</feature>
<name>A0AAU9PHE0_9ASTR</name>
<evidence type="ECO:0000313" key="2">
    <source>
        <dbReference type="EMBL" id="CAH1449594.1"/>
    </source>
</evidence>
<dbReference type="EMBL" id="CAKMRJ010005634">
    <property type="protein sequence ID" value="CAH1449594.1"/>
    <property type="molecule type" value="Genomic_DNA"/>
</dbReference>
<keyword evidence="3" id="KW-1185">Reference proteome</keyword>
<gene>
    <name evidence="2" type="ORF">LVIROSA_LOCUS35070</name>
</gene>
<evidence type="ECO:0000313" key="3">
    <source>
        <dbReference type="Proteomes" id="UP001157418"/>
    </source>
</evidence>
<sequence length="187" mass="20574">MKQSRKAAKVAYQRLKELVKFGKFAEVEDTPTVCSINTEVADEHVAPKPKFQFTFEEIEPPQTGPVDTEPPSESDPEDSNNALLPRKRKRRDPKPGVLITDPVHKKSTVIEPGSMAQNKQGTFTESSPVIQDIPSPIPEPIPMDQDSQSPIVEEEVIPSEGAQALGSSFEIPELDFPKAKASCLNLN</sequence>